<gene>
    <name evidence="2" type="ORF">PSALAMII_LOCUS3238</name>
</gene>
<dbReference type="InterPro" id="IPR002925">
    <property type="entry name" value="Dienelactn_hydro"/>
</dbReference>
<dbReference type="PANTHER" id="PTHR47668:SF1">
    <property type="entry name" value="DIENELACTONE HYDROLASE DOMAIN-CONTAINING PROTEIN-RELATED"/>
    <property type="match status" value="1"/>
</dbReference>
<proteinExistence type="predicted"/>
<dbReference type="GO" id="GO:0016787">
    <property type="term" value="F:hydrolase activity"/>
    <property type="evidence" value="ECO:0007669"/>
    <property type="project" value="InterPro"/>
</dbReference>
<comment type="caution">
    <text evidence="2">The sequence shown here is derived from an EMBL/GenBank/DDBJ whole genome shotgun (WGS) entry which is preliminary data.</text>
</comment>
<evidence type="ECO:0000313" key="2">
    <source>
        <dbReference type="EMBL" id="CAG8352700.1"/>
    </source>
</evidence>
<dbReference type="Pfam" id="PF01738">
    <property type="entry name" value="DLH"/>
    <property type="match status" value="1"/>
</dbReference>
<dbReference type="GO" id="GO:0017000">
    <property type="term" value="P:antibiotic biosynthetic process"/>
    <property type="evidence" value="ECO:0007669"/>
    <property type="project" value="UniProtKB-ARBA"/>
</dbReference>
<sequence length="318" mass="34537">MPPPFRLPQRSPVPAVAFPTRSATTCSFLRPLSSASRPLASSSFLNSPSKCIRATPHHSQIRAMSTMEATNGHNKACCNVPPVVSSDYVAKGSYSQLGGLKTYSSGPENTTKGIVIISDIFGFSDQALQGADILATSHRHQHKTFIPDWFEGSPCPSEWFPPDTEQKQKDLGAWFGNHMPQGPATALPQYVAALKAANPSIESWALVGFCWGGKVAEIITSGGENPFAIAATCHPAMIDPSGAENISVPFMLLAAGEDPAEDVNKFESQLKVPHHVETFTDQVHGWMAARADLSDSHVRDEYARGYKTVLDFFEKHWI</sequence>
<feature type="domain" description="Dienelactone hydrolase" evidence="1">
    <location>
        <begin position="101"/>
        <end position="316"/>
    </location>
</feature>
<dbReference type="Gene3D" id="3.40.50.1820">
    <property type="entry name" value="alpha/beta hydrolase"/>
    <property type="match status" value="1"/>
</dbReference>
<dbReference type="PANTHER" id="PTHR47668">
    <property type="entry name" value="DIENELACTONE HYDROLASE FAMILY PROTEIN (AFU_ORTHOLOGUE AFUA_6G01940)"/>
    <property type="match status" value="1"/>
</dbReference>
<evidence type="ECO:0000313" key="3">
    <source>
        <dbReference type="Proteomes" id="UP001152649"/>
    </source>
</evidence>
<accession>A0A9W4IVB4</accession>
<dbReference type="Proteomes" id="UP001152649">
    <property type="component" value="Unassembled WGS sequence"/>
</dbReference>
<dbReference type="OrthoDB" id="194358at2759"/>
<evidence type="ECO:0000259" key="1">
    <source>
        <dbReference type="Pfam" id="PF01738"/>
    </source>
</evidence>
<dbReference type="GO" id="GO:0072330">
    <property type="term" value="P:monocarboxylic acid biosynthetic process"/>
    <property type="evidence" value="ECO:0007669"/>
    <property type="project" value="UniProtKB-ARBA"/>
</dbReference>
<dbReference type="EMBL" id="CAJVPG010000111">
    <property type="protein sequence ID" value="CAG8352700.1"/>
    <property type="molecule type" value="Genomic_DNA"/>
</dbReference>
<protein>
    <recommendedName>
        <fullName evidence="1">Dienelactone hydrolase domain-containing protein</fullName>
    </recommendedName>
</protein>
<keyword evidence="3" id="KW-1185">Reference proteome</keyword>
<dbReference type="SUPFAM" id="SSF53474">
    <property type="entry name" value="alpha/beta-Hydrolases"/>
    <property type="match status" value="1"/>
</dbReference>
<dbReference type="InterPro" id="IPR029058">
    <property type="entry name" value="AB_hydrolase_fold"/>
</dbReference>
<organism evidence="2 3">
    <name type="scientific">Penicillium salamii</name>
    <dbReference type="NCBI Taxonomy" id="1612424"/>
    <lineage>
        <taxon>Eukaryota</taxon>
        <taxon>Fungi</taxon>
        <taxon>Dikarya</taxon>
        <taxon>Ascomycota</taxon>
        <taxon>Pezizomycotina</taxon>
        <taxon>Eurotiomycetes</taxon>
        <taxon>Eurotiomycetidae</taxon>
        <taxon>Eurotiales</taxon>
        <taxon>Aspergillaceae</taxon>
        <taxon>Penicillium</taxon>
    </lineage>
</organism>
<name>A0A9W4IVB4_9EURO</name>
<dbReference type="AlphaFoldDB" id="A0A9W4IVB4"/>
<reference evidence="2" key="1">
    <citation type="submission" date="2021-07" db="EMBL/GenBank/DDBJ databases">
        <authorList>
            <person name="Branca A.L. A."/>
        </authorList>
    </citation>
    <scope>NUCLEOTIDE SEQUENCE</scope>
</reference>